<keyword evidence="1" id="KW-0472">Membrane</keyword>
<accession>A0A7X6R5N9</accession>
<feature type="transmembrane region" description="Helical" evidence="1">
    <location>
        <begin position="193"/>
        <end position="210"/>
    </location>
</feature>
<dbReference type="EMBL" id="JAAXOS010000013">
    <property type="protein sequence ID" value="NKY29557.1"/>
    <property type="molecule type" value="Genomic_DNA"/>
</dbReference>
<organism evidence="2 3">
    <name type="scientific">Nocardia gamkensis</name>
    <dbReference type="NCBI Taxonomy" id="352869"/>
    <lineage>
        <taxon>Bacteria</taxon>
        <taxon>Bacillati</taxon>
        <taxon>Actinomycetota</taxon>
        <taxon>Actinomycetes</taxon>
        <taxon>Mycobacteriales</taxon>
        <taxon>Nocardiaceae</taxon>
        <taxon>Nocardia</taxon>
    </lineage>
</organism>
<comment type="caution">
    <text evidence="2">The sequence shown here is derived from an EMBL/GenBank/DDBJ whole genome shotgun (WGS) entry which is preliminary data.</text>
</comment>
<dbReference type="Pfam" id="PF06197">
    <property type="entry name" value="DUF998"/>
    <property type="match status" value="1"/>
</dbReference>
<reference evidence="2 3" key="1">
    <citation type="submission" date="2020-04" db="EMBL/GenBank/DDBJ databases">
        <title>MicrobeNet Type strains.</title>
        <authorList>
            <person name="Nicholson A.C."/>
        </authorList>
    </citation>
    <scope>NUCLEOTIDE SEQUENCE [LARGE SCALE GENOMIC DNA]</scope>
    <source>
        <strain evidence="2 3">DSM 44956</strain>
    </source>
</reference>
<dbReference type="PANTHER" id="PTHR43857:SF1">
    <property type="entry name" value="YJGH FAMILY PROTEIN"/>
    <property type="match status" value="1"/>
</dbReference>
<gene>
    <name evidence="2" type="ORF">HGB38_25575</name>
</gene>
<proteinExistence type="predicted"/>
<dbReference type="CDD" id="cd06154">
    <property type="entry name" value="YjgF_YER057c_UK114_like_6"/>
    <property type="match status" value="1"/>
</dbReference>
<feature type="transmembrane region" description="Helical" evidence="1">
    <location>
        <begin position="84"/>
        <end position="107"/>
    </location>
</feature>
<dbReference type="Pfam" id="PF01042">
    <property type="entry name" value="Ribonuc_L-PSP"/>
    <property type="match status" value="1"/>
</dbReference>
<keyword evidence="1" id="KW-0812">Transmembrane</keyword>
<name>A0A7X6R5N9_9NOCA</name>
<feature type="transmembrane region" description="Helical" evidence="1">
    <location>
        <begin position="38"/>
        <end position="60"/>
    </location>
</feature>
<dbReference type="InterPro" id="IPR006175">
    <property type="entry name" value="YjgF/YER057c/UK114"/>
</dbReference>
<evidence type="ECO:0000313" key="3">
    <source>
        <dbReference type="Proteomes" id="UP000540698"/>
    </source>
</evidence>
<evidence type="ECO:0000313" key="2">
    <source>
        <dbReference type="EMBL" id="NKY29557.1"/>
    </source>
</evidence>
<dbReference type="PANTHER" id="PTHR43857">
    <property type="entry name" value="BLR7761 PROTEIN"/>
    <property type="match status" value="1"/>
</dbReference>
<dbReference type="InterPro" id="IPR035959">
    <property type="entry name" value="RutC-like_sf"/>
</dbReference>
<feature type="transmembrane region" description="Helical" evidence="1">
    <location>
        <begin position="114"/>
        <end position="133"/>
    </location>
</feature>
<dbReference type="Gene3D" id="3.30.1330.40">
    <property type="entry name" value="RutC-like"/>
    <property type="match status" value="1"/>
</dbReference>
<keyword evidence="1" id="KW-1133">Transmembrane helix</keyword>
<protein>
    <submittedName>
        <fullName evidence="2">DUF998 domain-containing protein</fullName>
    </submittedName>
</protein>
<keyword evidence="3" id="KW-1185">Reference proteome</keyword>
<dbReference type="InterPro" id="IPR009339">
    <property type="entry name" value="DUF998"/>
</dbReference>
<sequence length="393" mass="41739">MVVTCAARRCPARSSNQHNGDVTDGSDIAVRRVRPATVLVAAAIAIAGLCYSSWVLQFALKIDLDPVDTFLSELDAEGKPYREVFATADLIVGVSLMPAAVAGLLLFPRRRMTTVGWIALFCFGAATIADVLLPLRDCTPGESGCGGPSELFPQLHQPHALTSTLAVTSIAVAACAFSLAAFRYRRWRVLREFGFVVLVIGALATTWMLVADNLPGNYALGIAQRIQVGAMSLWLITLALAVVLEGRERAEPSSTDRRAMLSPMSDRVNISSGSEFEDLVGYSRAVRLGNVVAVSGTTASAPGGTAVGGDDIGEQTRETLRRIASALEEAGASLADVVRTRIFVTDIARWPEVAKAHAEVFGEIRPATAMYEIKGLITPALLVEIEADAIVAG</sequence>
<dbReference type="AlphaFoldDB" id="A0A7X6R5N9"/>
<dbReference type="Proteomes" id="UP000540698">
    <property type="component" value="Unassembled WGS sequence"/>
</dbReference>
<feature type="transmembrane region" description="Helical" evidence="1">
    <location>
        <begin position="222"/>
        <end position="244"/>
    </location>
</feature>
<feature type="transmembrane region" description="Helical" evidence="1">
    <location>
        <begin position="160"/>
        <end position="181"/>
    </location>
</feature>
<evidence type="ECO:0000256" key="1">
    <source>
        <dbReference type="SAM" id="Phobius"/>
    </source>
</evidence>
<dbReference type="SUPFAM" id="SSF55298">
    <property type="entry name" value="YjgF-like"/>
    <property type="match status" value="1"/>
</dbReference>